<keyword evidence="2" id="KW-1003">Cell membrane</keyword>
<evidence type="ECO:0000256" key="1">
    <source>
        <dbReference type="ARBA" id="ARBA00004651"/>
    </source>
</evidence>
<proteinExistence type="predicted"/>
<evidence type="ECO:0000256" key="4">
    <source>
        <dbReference type="ARBA" id="ARBA00022989"/>
    </source>
</evidence>
<gene>
    <name evidence="8" type="ORF">CAL12_21185</name>
</gene>
<dbReference type="KEGG" id="bgv:CAL12_21185"/>
<dbReference type="GO" id="GO:0022857">
    <property type="term" value="F:transmembrane transporter activity"/>
    <property type="evidence" value="ECO:0007669"/>
    <property type="project" value="InterPro"/>
</dbReference>
<dbReference type="PROSITE" id="PS50850">
    <property type="entry name" value="MFS"/>
    <property type="match status" value="1"/>
</dbReference>
<dbReference type="GO" id="GO:0005886">
    <property type="term" value="C:plasma membrane"/>
    <property type="evidence" value="ECO:0007669"/>
    <property type="project" value="UniProtKB-SubCell"/>
</dbReference>
<dbReference type="Proteomes" id="UP000194151">
    <property type="component" value="Chromosome"/>
</dbReference>
<evidence type="ECO:0000256" key="2">
    <source>
        <dbReference type="ARBA" id="ARBA00022475"/>
    </source>
</evidence>
<feature type="transmembrane region" description="Helical" evidence="6">
    <location>
        <begin position="132"/>
        <end position="152"/>
    </location>
</feature>
<evidence type="ECO:0000256" key="5">
    <source>
        <dbReference type="ARBA" id="ARBA00023136"/>
    </source>
</evidence>
<dbReference type="EMBL" id="CP021108">
    <property type="protein sequence ID" value="ARP84667.1"/>
    <property type="molecule type" value="Genomic_DNA"/>
</dbReference>
<evidence type="ECO:0000259" key="7">
    <source>
        <dbReference type="PROSITE" id="PS50850"/>
    </source>
</evidence>
<dbReference type="SUPFAM" id="SSF103473">
    <property type="entry name" value="MFS general substrate transporter"/>
    <property type="match status" value="1"/>
</dbReference>
<feature type="transmembrane region" description="Helical" evidence="6">
    <location>
        <begin position="167"/>
        <end position="184"/>
    </location>
</feature>
<keyword evidence="5 6" id="KW-0472">Membrane</keyword>
<evidence type="ECO:0000256" key="3">
    <source>
        <dbReference type="ARBA" id="ARBA00022692"/>
    </source>
</evidence>
<feature type="transmembrane region" description="Helical" evidence="6">
    <location>
        <begin position="237"/>
        <end position="259"/>
    </location>
</feature>
<name>A0A1W6YUA3_9BORD</name>
<evidence type="ECO:0000313" key="9">
    <source>
        <dbReference type="Proteomes" id="UP000194151"/>
    </source>
</evidence>
<accession>A0A1W6YUA3</accession>
<evidence type="ECO:0000256" key="6">
    <source>
        <dbReference type="SAM" id="Phobius"/>
    </source>
</evidence>
<evidence type="ECO:0000313" key="8">
    <source>
        <dbReference type="EMBL" id="ARP84667.1"/>
    </source>
</evidence>
<protein>
    <submittedName>
        <fullName evidence="8">MFS transporter</fullName>
    </submittedName>
</protein>
<dbReference type="PANTHER" id="PTHR43124">
    <property type="entry name" value="PURINE EFFLUX PUMP PBUE"/>
    <property type="match status" value="1"/>
</dbReference>
<dbReference type="STRING" id="1416806.CAL12_21185"/>
<dbReference type="InterPro" id="IPR050189">
    <property type="entry name" value="MFS_Efflux_Transporters"/>
</dbReference>
<dbReference type="OrthoDB" id="5966585at2"/>
<dbReference type="InterPro" id="IPR011701">
    <property type="entry name" value="MFS"/>
</dbReference>
<dbReference type="PANTHER" id="PTHR43124:SF3">
    <property type="entry name" value="CHLORAMPHENICOL EFFLUX PUMP RV0191"/>
    <property type="match status" value="1"/>
</dbReference>
<keyword evidence="3 6" id="KW-0812">Transmembrane</keyword>
<dbReference type="RefSeq" id="WP_086068028.1">
    <property type="nucleotide sequence ID" value="NZ_CP021108.1"/>
</dbReference>
<feature type="transmembrane region" description="Helical" evidence="6">
    <location>
        <begin position="46"/>
        <end position="63"/>
    </location>
</feature>
<sequence>MRLTHRTSVVAALGTTQTLAWASSYYLPAMLSAPMARDLGVEVPTIFAAFSFALLISALLGPYSGRAIDRWGGRPVLMATNVIFALGLAWMGSVDSAAGLFAAWAVMGIGMGSGLYEAAFSSLVRLYGHGSRGAISGITLIAGFASTVGWPLTSYLQVEFGWREACYVWAALHLALALPLNYLLPSPDPAPASEPSHTRGDDATAGRTTWASIVLAAVFAITWFISTALAAHLPRLLMAGGATLAIAVAAGSLMGPAQVGARLLEFGLLRRVHPLLSARLATTAHPIGALLMLVFGAPLASVFVVLHGAGNGILTIAKGTLPLVLFGSQGYGARQGMLMVPARITQALAPWLFGLCLDQWGAGALWVSTALSLLAFGALLSLRPATSLDPAAAPVDAASSRR</sequence>
<keyword evidence="4 6" id="KW-1133">Transmembrane helix</keyword>
<dbReference type="Gene3D" id="1.20.1250.20">
    <property type="entry name" value="MFS general substrate transporter like domains"/>
    <property type="match status" value="1"/>
</dbReference>
<comment type="subcellular location">
    <subcellularLocation>
        <location evidence="1">Cell membrane</location>
        <topology evidence="1">Multi-pass membrane protein</topology>
    </subcellularLocation>
</comment>
<dbReference type="AlphaFoldDB" id="A0A1W6YUA3"/>
<dbReference type="InterPro" id="IPR036259">
    <property type="entry name" value="MFS_trans_sf"/>
</dbReference>
<feature type="transmembrane region" description="Helical" evidence="6">
    <location>
        <begin position="280"/>
        <end position="306"/>
    </location>
</feature>
<feature type="transmembrane region" description="Helical" evidence="6">
    <location>
        <begin position="205"/>
        <end position="225"/>
    </location>
</feature>
<dbReference type="Pfam" id="PF07690">
    <property type="entry name" value="MFS_1"/>
    <property type="match status" value="1"/>
</dbReference>
<dbReference type="InterPro" id="IPR020846">
    <property type="entry name" value="MFS_dom"/>
</dbReference>
<feature type="transmembrane region" description="Helical" evidence="6">
    <location>
        <begin position="360"/>
        <end position="382"/>
    </location>
</feature>
<feature type="domain" description="Major facilitator superfamily (MFS) profile" evidence="7">
    <location>
        <begin position="9"/>
        <end position="387"/>
    </location>
</feature>
<keyword evidence="9" id="KW-1185">Reference proteome</keyword>
<reference evidence="8 9" key="1">
    <citation type="submission" date="2017-05" db="EMBL/GenBank/DDBJ databases">
        <title>Complete and WGS of Bordetella genogroups.</title>
        <authorList>
            <person name="Spilker T."/>
            <person name="LiPuma J."/>
        </authorList>
    </citation>
    <scope>NUCLEOTIDE SEQUENCE [LARGE SCALE GENOMIC DNA]</scope>
    <source>
        <strain evidence="8 9">AU19157</strain>
    </source>
</reference>
<organism evidence="8 9">
    <name type="scientific">Bordetella genomosp. 8</name>
    <dbReference type="NCBI Taxonomy" id="1416806"/>
    <lineage>
        <taxon>Bacteria</taxon>
        <taxon>Pseudomonadati</taxon>
        <taxon>Pseudomonadota</taxon>
        <taxon>Betaproteobacteria</taxon>
        <taxon>Burkholderiales</taxon>
        <taxon>Alcaligenaceae</taxon>
        <taxon>Bordetella</taxon>
    </lineage>
</organism>